<accession>A0A1B0A140</accession>
<reference evidence="1" key="2">
    <citation type="submission" date="2020-05" db="UniProtKB">
        <authorList>
            <consortium name="EnsemblMetazoa"/>
        </authorList>
    </citation>
    <scope>IDENTIFICATION</scope>
    <source>
        <strain evidence="1">IAEA</strain>
    </source>
</reference>
<evidence type="ECO:0000313" key="1">
    <source>
        <dbReference type="EnsemblMetazoa" id="GPAI031274-PA"/>
    </source>
</evidence>
<dbReference type="EnsemblMetazoa" id="GPAI031274-RA">
    <property type="protein sequence ID" value="GPAI031274-PA"/>
    <property type="gene ID" value="GPAI031274"/>
</dbReference>
<protein>
    <submittedName>
        <fullName evidence="1">Uncharacterized protein</fullName>
    </submittedName>
</protein>
<dbReference type="AlphaFoldDB" id="A0A1B0A140"/>
<keyword evidence="2" id="KW-1185">Reference proteome</keyword>
<proteinExistence type="predicted"/>
<evidence type="ECO:0000313" key="2">
    <source>
        <dbReference type="Proteomes" id="UP000092445"/>
    </source>
</evidence>
<sequence>MTCTTASSHQLSFRKPLPTTSLQCVTKLRVKNYSIKDIKHYSLTAPVAQYLHAAEAAAHTLTHHHHHHYHHYHHNHHHHHRHRHRHRHSRQYCGGIFARLYIHSGAMTAAARAVLGYIFRQTATENV</sequence>
<name>A0A1B0A140_GLOPL</name>
<reference evidence="2" key="1">
    <citation type="submission" date="2014-03" db="EMBL/GenBank/DDBJ databases">
        <authorList>
            <person name="Aksoy S."/>
            <person name="Warren W."/>
            <person name="Wilson R.K."/>
        </authorList>
    </citation>
    <scope>NUCLEOTIDE SEQUENCE [LARGE SCALE GENOMIC DNA]</scope>
    <source>
        <strain evidence="2">IAEA</strain>
    </source>
</reference>
<dbReference type="VEuPathDB" id="VectorBase:GPAI031274"/>
<organism evidence="1 2">
    <name type="scientific">Glossina pallidipes</name>
    <name type="common">Tsetse fly</name>
    <dbReference type="NCBI Taxonomy" id="7398"/>
    <lineage>
        <taxon>Eukaryota</taxon>
        <taxon>Metazoa</taxon>
        <taxon>Ecdysozoa</taxon>
        <taxon>Arthropoda</taxon>
        <taxon>Hexapoda</taxon>
        <taxon>Insecta</taxon>
        <taxon>Pterygota</taxon>
        <taxon>Neoptera</taxon>
        <taxon>Endopterygota</taxon>
        <taxon>Diptera</taxon>
        <taxon>Brachycera</taxon>
        <taxon>Muscomorpha</taxon>
        <taxon>Hippoboscoidea</taxon>
        <taxon>Glossinidae</taxon>
        <taxon>Glossina</taxon>
    </lineage>
</organism>
<dbReference type="Proteomes" id="UP000092445">
    <property type="component" value="Unassembled WGS sequence"/>
</dbReference>